<dbReference type="SMART" id="SM00089">
    <property type="entry name" value="PKD"/>
    <property type="match status" value="1"/>
</dbReference>
<evidence type="ECO:0000313" key="4">
    <source>
        <dbReference type="Proteomes" id="UP001596495"/>
    </source>
</evidence>
<dbReference type="InterPro" id="IPR022409">
    <property type="entry name" value="PKD/Chitinase_dom"/>
</dbReference>
<dbReference type="InterPro" id="IPR000601">
    <property type="entry name" value="PKD_dom"/>
</dbReference>
<comment type="caution">
    <text evidence="3">The sequence shown here is derived from an EMBL/GenBank/DDBJ whole genome shotgun (WGS) entry which is preliminary data.</text>
</comment>
<dbReference type="CDD" id="cd00146">
    <property type="entry name" value="PKD"/>
    <property type="match status" value="1"/>
</dbReference>
<evidence type="ECO:0000313" key="3">
    <source>
        <dbReference type="EMBL" id="MFC7435071.1"/>
    </source>
</evidence>
<gene>
    <name evidence="3" type="ORF">ACFQNJ_11200</name>
</gene>
<dbReference type="SUPFAM" id="SSF49299">
    <property type="entry name" value="PKD domain"/>
    <property type="match status" value="1"/>
</dbReference>
<name>A0ABW2RAF6_9BURK</name>
<accession>A0ABW2RAF6</accession>
<dbReference type="InterPro" id="IPR013783">
    <property type="entry name" value="Ig-like_fold"/>
</dbReference>
<dbReference type="Gene3D" id="2.60.40.10">
    <property type="entry name" value="Immunoglobulins"/>
    <property type="match status" value="1"/>
</dbReference>
<dbReference type="Proteomes" id="UP001596495">
    <property type="component" value="Unassembled WGS sequence"/>
</dbReference>
<evidence type="ECO:0000259" key="2">
    <source>
        <dbReference type="PROSITE" id="PS50093"/>
    </source>
</evidence>
<dbReference type="PROSITE" id="PS50093">
    <property type="entry name" value="PKD"/>
    <property type="match status" value="1"/>
</dbReference>
<organism evidence="3 4">
    <name type="scientific">Hydrogenophaga bisanensis</name>
    <dbReference type="NCBI Taxonomy" id="439611"/>
    <lineage>
        <taxon>Bacteria</taxon>
        <taxon>Pseudomonadati</taxon>
        <taxon>Pseudomonadota</taxon>
        <taxon>Betaproteobacteria</taxon>
        <taxon>Burkholderiales</taxon>
        <taxon>Comamonadaceae</taxon>
        <taxon>Hydrogenophaga</taxon>
    </lineage>
</organism>
<evidence type="ECO:0000256" key="1">
    <source>
        <dbReference type="SAM" id="MobiDB-lite"/>
    </source>
</evidence>
<feature type="domain" description="PKD" evidence="2">
    <location>
        <begin position="24"/>
        <end position="116"/>
    </location>
</feature>
<proteinExistence type="predicted"/>
<dbReference type="PROSITE" id="PS51257">
    <property type="entry name" value="PROKAR_LIPOPROTEIN"/>
    <property type="match status" value="1"/>
</dbReference>
<feature type="compositionally biased region" description="Basic and acidic residues" evidence="1">
    <location>
        <begin position="98"/>
        <end position="111"/>
    </location>
</feature>
<feature type="region of interest" description="Disordered" evidence="1">
    <location>
        <begin position="98"/>
        <end position="130"/>
    </location>
</feature>
<reference evidence="4" key="1">
    <citation type="journal article" date="2019" name="Int. J. Syst. Evol. Microbiol.">
        <title>The Global Catalogue of Microorganisms (GCM) 10K type strain sequencing project: providing services to taxonomists for standard genome sequencing and annotation.</title>
        <authorList>
            <consortium name="The Broad Institute Genomics Platform"/>
            <consortium name="The Broad Institute Genome Sequencing Center for Infectious Disease"/>
            <person name="Wu L."/>
            <person name="Ma J."/>
        </authorList>
    </citation>
    <scope>NUCLEOTIDE SEQUENCE [LARGE SCALE GENOMIC DNA]</scope>
    <source>
        <strain evidence="4">CCUG 54518</strain>
    </source>
</reference>
<feature type="compositionally biased region" description="Acidic residues" evidence="1">
    <location>
        <begin position="120"/>
        <end position="130"/>
    </location>
</feature>
<dbReference type="Pfam" id="PF18911">
    <property type="entry name" value="PKD_4"/>
    <property type="match status" value="1"/>
</dbReference>
<keyword evidence="4" id="KW-1185">Reference proteome</keyword>
<dbReference type="RefSeq" id="WP_374640198.1">
    <property type="nucleotide sequence ID" value="NZ_JBHTBX010000006.1"/>
</dbReference>
<dbReference type="EMBL" id="JBHTBX010000006">
    <property type="protein sequence ID" value="MFC7435071.1"/>
    <property type="molecule type" value="Genomic_DNA"/>
</dbReference>
<sequence>MIAHRLSRWLLAGLASLTLVACIPIPVISVSPSPVIAGEEVSFDASETMISNVPEDNVAVSYDWDFGDGNSGDGKTVTHTYEKAGTYKVTLTVVDSAGREGRATEEVDVKVADSTSSTADSEDEENSSTD</sequence>
<protein>
    <submittedName>
        <fullName evidence="3">PKD domain-containing protein</fullName>
    </submittedName>
</protein>
<dbReference type="InterPro" id="IPR035986">
    <property type="entry name" value="PKD_dom_sf"/>
</dbReference>